<dbReference type="InterPro" id="IPR029060">
    <property type="entry name" value="PIN-like_dom_sf"/>
</dbReference>
<dbReference type="SUPFAM" id="SSF88723">
    <property type="entry name" value="PIN domain-like"/>
    <property type="match status" value="1"/>
</dbReference>
<reference evidence="5 6" key="1">
    <citation type="submission" date="2019-10" db="EMBL/GenBank/DDBJ databases">
        <title>The Genome Sequence of Clostridium tarantellae Isolated from Fish Brain.</title>
        <authorList>
            <person name="Bano L."/>
            <person name="Kiel M."/>
            <person name="Sales G."/>
            <person name="Doxey A.C."/>
            <person name="Mansfield M.J."/>
            <person name="Schiavone M."/>
            <person name="Rossetto O."/>
            <person name="Pirazzini M."/>
            <person name="Dobrindt U."/>
            <person name="Montecucco C."/>
        </authorList>
    </citation>
    <scope>NUCLEOTIDE SEQUENCE [LARGE SCALE GENOMIC DNA]</scope>
    <source>
        <strain evidence="5 6">DSM 3997</strain>
    </source>
</reference>
<evidence type="ECO:0000313" key="5">
    <source>
        <dbReference type="EMBL" id="MPQ44331.1"/>
    </source>
</evidence>
<comment type="similarity">
    <text evidence="3">In the N-terminal section; belongs to the PINc/VapC protein family.</text>
</comment>
<evidence type="ECO:0000256" key="1">
    <source>
        <dbReference type="ARBA" id="ARBA00022741"/>
    </source>
</evidence>
<keyword evidence="1" id="KW-0547">Nucleotide-binding</keyword>
<dbReference type="GO" id="GO:0005829">
    <property type="term" value="C:cytosol"/>
    <property type="evidence" value="ECO:0007669"/>
    <property type="project" value="TreeGrafter"/>
</dbReference>
<dbReference type="GO" id="GO:0005524">
    <property type="term" value="F:ATP binding"/>
    <property type="evidence" value="ECO:0007669"/>
    <property type="project" value="UniProtKB-KW"/>
</dbReference>
<dbReference type="EMBL" id="WHJC01000195">
    <property type="protein sequence ID" value="MPQ44331.1"/>
    <property type="molecule type" value="Genomic_DNA"/>
</dbReference>
<evidence type="ECO:0000256" key="3">
    <source>
        <dbReference type="ARBA" id="ARBA00046345"/>
    </source>
</evidence>
<gene>
    <name evidence="5" type="ORF">GBZ86_11230</name>
</gene>
<dbReference type="InterPro" id="IPR051451">
    <property type="entry name" value="PhoH2-like"/>
</dbReference>
<dbReference type="Gene3D" id="3.40.50.300">
    <property type="entry name" value="P-loop containing nucleotide triphosphate hydrolases"/>
    <property type="match status" value="1"/>
</dbReference>
<dbReference type="RefSeq" id="WP_152890708.1">
    <property type="nucleotide sequence ID" value="NZ_WHJC01000195.1"/>
</dbReference>
<dbReference type="Gene3D" id="3.40.50.1010">
    <property type="entry name" value="5'-nuclease"/>
    <property type="match status" value="1"/>
</dbReference>
<dbReference type="SUPFAM" id="SSF52540">
    <property type="entry name" value="P-loop containing nucleoside triphosphate hydrolases"/>
    <property type="match status" value="1"/>
</dbReference>
<sequence>MKKTYVIDTNVLLYSPGAIFTFGDNDVVIPEVVLEELDNMKKNNSDLGANARQAARLINSLREKGNLNEGIKLNGSGVLWVETNFYETKIPKSWSIEKADNRIIQVCKALKEKGENVCLITKDIFERIKADTVGIEAEDYYEEVVPEFEDQYTGRIEVYTSIENLNKFFKTKELQVKDVNTYDEKNQKYVLPKLIVNQFLIIHCNDNEKQTALGRFDGKKIVPLFYKDNINIMGISPRNVGQKFMLECLSMDADKAPLVIIKGPAGTAKTLFSLAVGLQKIIEEETNQYRRILVCRPNVTMDEEIGYLPGTEQEKIAPFMRPVYDNLEILMDSGDKKKYSNERELNDKIEELFERKIITTEAVAYLRGRSIVRNWVIIDEAQNLTPKQVKTIITRAGVGSKIILIGDPEQIDQAFMDSRSNGLCYASEKMKGSNICYQITLKYDECERSQLAYEAAKRL</sequence>
<dbReference type="InterPro" id="IPR002716">
    <property type="entry name" value="PIN_dom"/>
</dbReference>
<dbReference type="Proteomes" id="UP000430345">
    <property type="component" value="Unassembled WGS sequence"/>
</dbReference>
<dbReference type="OrthoDB" id="9773137at2"/>
<dbReference type="PANTHER" id="PTHR30473">
    <property type="entry name" value="PROTEIN PHOH"/>
    <property type="match status" value="1"/>
</dbReference>
<evidence type="ECO:0000259" key="4">
    <source>
        <dbReference type="SMART" id="SM00670"/>
    </source>
</evidence>
<protein>
    <submittedName>
        <fullName evidence="5">AAA family ATPase</fullName>
    </submittedName>
</protein>
<proteinExistence type="inferred from homology"/>
<dbReference type="CDD" id="cd09883">
    <property type="entry name" value="PIN_VapC_PhoHL-ATPase"/>
    <property type="match status" value="1"/>
</dbReference>
<comment type="caution">
    <text evidence="5">The sequence shown here is derived from an EMBL/GenBank/DDBJ whole genome shotgun (WGS) entry which is preliminary data.</text>
</comment>
<dbReference type="Pfam" id="PF02562">
    <property type="entry name" value="PhoH"/>
    <property type="match status" value="1"/>
</dbReference>
<dbReference type="PANTHER" id="PTHR30473:SF2">
    <property type="entry name" value="PIN DOMAIN-CONTAINING PROTEIN"/>
    <property type="match status" value="1"/>
</dbReference>
<dbReference type="SMART" id="SM00670">
    <property type="entry name" value="PINc"/>
    <property type="match status" value="1"/>
</dbReference>
<dbReference type="Pfam" id="PF13638">
    <property type="entry name" value="PIN_4"/>
    <property type="match status" value="1"/>
</dbReference>
<accession>A0A6I1MTY8</accession>
<keyword evidence="6" id="KW-1185">Reference proteome</keyword>
<dbReference type="FunFam" id="3.40.50.300:FF:000013">
    <property type="entry name" value="PhoH family ATPase"/>
    <property type="match status" value="1"/>
</dbReference>
<name>A0A6I1MTY8_9CLOT</name>
<dbReference type="AlphaFoldDB" id="A0A6I1MTY8"/>
<evidence type="ECO:0000256" key="2">
    <source>
        <dbReference type="ARBA" id="ARBA00022840"/>
    </source>
</evidence>
<keyword evidence="2" id="KW-0067">ATP-binding</keyword>
<dbReference type="InterPro" id="IPR027417">
    <property type="entry name" value="P-loop_NTPase"/>
</dbReference>
<organism evidence="5 6">
    <name type="scientific">Clostridium tarantellae</name>
    <dbReference type="NCBI Taxonomy" id="39493"/>
    <lineage>
        <taxon>Bacteria</taxon>
        <taxon>Bacillati</taxon>
        <taxon>Bacillota</taxon>
        <taxon>Clostridia</taxon>
        <taxon>Eubacteriales</taxon>
        <taxon>Clostridiaceae</taxon>
        <taxon>Clostridium</taxon>
    </lineage>
</organism>
<evidence type="ECO:0000313" key="6">
    <source>
        <dbReference type="Proteomes" id="UP000430345"/>
    </source>
</evidence>
<feature type="domain" description="PIN" evidence="4">
    <location>
        <begin position="3"/>
        <end position="128"/>
    </location>
</feature>
<dbReference type="InterPro" id="IPR003714">
    <property type="entry name" value="PhoH"/>
</dbReference>